<dbReference type="SUPFAM" id="SSF51735">
    <property type="entry name" value="NAD(P)-binding Rossmann-fold domains"/>
    <property type="match status" value="1"/>
</dbReference>
<dbReference type="AlphaFoldDB" id="A0A4R4TDT0"/>
<reference evidence="1 2" key="1">
    <citation type="submission" date="2019-03" db="EMBL/GenBank/DDBJ databases">
        <title>Draft genome sequences of novel Actinobacteria.</title>
        <authorList>
            <person name="Sahin N."/>
            <person name="Ay H."/>
            <person name="Saygin H."/>
        </authorList>
    </citation>
    <scope>NUCLEOTIDE SEQUENCE [LARGE SCALE GENOMIC DNA]</scope>
    <source>
        <strain evidence="1 2">DSM 41900</strain>
    </source>
</reference>
<proteinExistence type="predicted"/>
<dbReference type="Proteomes" id="UP000295345">
    <property type="component" value="Unassembled WGS sequence"/>
</dbReference>
<sequence length="407" mass="41719">PALTAFTHALRDELAAAVDPPRRPTGARGPRADAALVGYLPAPGHLAALAGLPAAALPRERLRTLLFPDGGPRLLEEIDTPLGRSAFVALPLFADELAPGAALTDHAARAVTHAASLGARRVSLAGMIPAHTGYGFEVLRATRGAAPATTLTTGHATTAVSVVRTVHAALAATGRDLADLTVAGVGLGSIGTSSLRLLLARAPRPPAHLLLCDVAGSTPRLRALAAELRAEGLAGSVATAESTPGLPDAGYEADVLVTAVSGTTAVLDVERLRPGTVVVDDSFPHCFDTAAALARMRRRHDVLILGGGLLSVGSTERRVAPDLPPAAAAGYAAQPWLPDTMASCRLESLLHAALPGLPPVHGLVDASHAHAYWDATEATGVRAAPLHLLGHEVDLARSADHHDPRPT</sequence>
<comment type="caution">
    <text evidence="1">The sequence shown here is derived from an EMBL/GenBank/DDBJ whole genome shotgun (WGS) entry which is preliminary data.</text>
</comment>
<organism evidence="1 2">
    <name type="scientific">Streptomyces hainanensis</name>
    <dbReference type="NCBI Taxonomy" id="402648"/>
    <lineage>
        <taxon>Bacteria</taxon>
        <taxon>Bacillati</taxon>
        <taxon>Actinomycetota</taxon>
        <taxon>Actinomycetes</taxon>
        <taxon>Kitasatosporales</taxon>
        <taxon>Streptomycetaceae</taxon>
        <taxon>Streptomyces</taxon>
    </lineage>
</organism>
<protein>
    <recommendedName>
        <fullName evidence="3">Non-ribosomal peptide synthetase</fullName>
    </recommendedName>
</protein>
<evidence type="ECO:0000313" key="2">
    <source>
        <dbReference type="Proteomes" id="UP000295345"/>
    </source>
</evidence>
<evidence type="ECO:0000313" key="1">
    <source>
        <dbReference type="EMBL" id="TDC74326.1"/>
    </source>
</evidence>
<dbReference type="EMBL" id="SMKI01000153">
    <property type="protein sequence ID" value="TDC74326.1"/>
    <property type="molecule type" value="Genomic_DNA"/>
</dbReference>
<dbReference type="Gene3D" id="3.40.50.720">
    <property type="entry name" value="NAD(P)-binding Rossmann-like Domain"/>
    <property type="match status" value="1"/>
</dbReference>
<name>A0A4R4TDT0_9ACTN</name>
<keyword evidence="2" id="KW-1185">Reference proteome</keyword>
<feature type="non-terminal residue" evidence="1">
    <location>
        <position position="1"/>
    </location>
</feature>
<dbReference type="InterPro" id="IPR036291">
    <property type="entry name" value="NAD(P)-bd_dom_sf"/>
</dbReference>
<accession>A0A4R4TDT0</accession>
<evidence type="ECO:0008006" key="3">
    <source>
        <dbReference type="Google" id="ProtNLM"/>
    </source>
</evidence>
<gene>
    <name evidence="1" type="ORF">E1283_16140</name>
</gene>